<feature type="region of interest" description="Disordered" evidence="2">
    <location>
        <begin position="1"/>
        <end position="22"/>
    </location>
</feature>
<feature type="compositionally biased region" description="Polar residues" evidence="2">
    <location>
        <begin position="106"/>
        <end position="115"/>
    </location>
</feature>
<reference evidence="4 5" key="1">
    <citation type="journal article" date="2013" name="PLoS Genet.">
        <title>The genome and development-dependent transcriptomes of Pyronema confluens: a window into fungal evolution.</title>
        <authorList>
            <person name="Traeger S."/>
            <person name="Altegoer F."/>
            <person name="Freitag M."/>
            <person name="Gabaldon T."/>
            <person name="Kempken F."/>
            <person name="Kumar A."/>
            <person name="Marcet-Houben M."/>
            <person name="Poggeler S."/>
            <person name="Stajich J.E."/>
            <person name="Nowrousian M."/>
        </authorList>
    </citation>
    <scope>NUCLEOTIDE SEQUENCE [LARGE SCALE GENOMIC DNA]</scope>
    <source>
        <strain evidence="5">CBS 100304</strain>
        <tissue evidence="4">Vegetative mycelium</tissue>
    </source>
</reference>
<keyword evidence="1" id="KW-0539">Nucleus</keyword>
<sequence length="333" mass="37931">MPKTSKNKQTGEQIGEQIGKPELKKRSKLGCRQCCTRKVKCDEVRPACGQCSKYKKGAQASECDWTPRLQGSKTRPVTISRRRDNPSNLCPRSNSTPPGGSRLKGNLSQSLRSTSVPIGSSHFQSLASKSTTSLPSHHSSGPLLNGIPFPSLYNLQAIRRRQTSPELQTLHENELLYHATKTLNSNLETAYNDLFQQITAEEEQTRALYWSVLEDCWKLEFQSPLSRELMWNWPWDLEVKRMRQALDIAYSHLKETLQKEAVLQEEIQEQVVREQVVREQVVQEQVSQEEELIGFKLDNAAWQELLEQSALGMDGVLSSFEGYDEFSWDSESL</sequence>
<dbReference type="InterPro" id="IPR036864">
    <property type="entry name" value="Zn2-C6_fun-type_DNA-bd_sf"/>
</dbReference>
<protein>
    <submittedName>
        <fullName evidence="4">Similar to Sterol uptake control protein 2 acc. no. Q12151</fullName>
    </submittedName>
</protein>
<proteinExistence type="predicted"/>
<dbReference type="EMBL" id="HF935277">
    <property type="protein sequence ID" value="CCX05954.1"/>
    <property type="molecule type" value="Genomic_DNA"/>
</dbReference>
<feature type="domain" description="Zn(2)-C6 fungal-type" evidence="3">
    <location>
        <begin position="30"/>
        <end position="65"/>
    </location>
</feature>
<dbReference type="AlphaFoldDB" id="U4L1H9"/>
<name>U4L1H9_PYROM</name>
<evidence type="ECO:0000313" key="5">
    <source>
        <dbReference type="Proteomes" id="UP000018144"/>
    </source>
</evidence>
<dbReference type="SUPFAM" id="SSF57701">
    <property type="entry name" value="Zn2/Cys6 DNA-binding domain"/>
    <property type="match status" value="1"/>
</dbReference>
<dbReference type="OrthoDB" id="416217at2759"/>
<evidence type="ECO:0000259" key="3">
    <source>
        <dbReference type="PROSITE" id="PS50048"/>
    </source>
</evidence>
<dbReference type="PROSITE" id="PS50048">
    <property type="entry name" value="ZN2_CY6_FUNGAL_2"/>
    <property type="match status" value="1"/>
</dbReference>
<dbReference type="GO" id="GO:0008270">
    <property type="term" value="F:zinc ion binding"/>
    <property type="evidence" value="ECO:0007669"/>
    <property type="project" value="InterPro"/>
</dbReference>
<keyword evidence="5" id="KW-1185">Reference proteome</keyword>
<accession>U4L1H9</accession>
<dbReference type="Proteomes" id="UP000018144">
    <property type="component" value="Unassembled WGS sequence"/>
</dbReference>
<dbReference type="SMART" id="SM00066">
    <property type="entry name" value="GAL4"/>
    <property type="match status" value="1"/>
</dbReference>
<organism evidence="4 5">
    <name type="scientific">Pyronema omphalodes (strain CBS 100304)</name>
    <name type="common">Pyronema confluens</name>
    <dbReference type="NCBI Taxonomy" id="1076935"/>
    <lineage>
        <taxon>Eukaryota</taxon>
        <taxon>Fungi</taxon>
        <taxon>Dikarya</taxon>
        <taxon>Ascomycota</taxon>
        <taxon>Pezizomycotina</taxon>
        <taxon>Pezizomycetes</taxon>
        <taxon>Pezizales</taxon>
        <taxon>Pyronemataceae</taxon>
        <taxon>Pyronema</taxon>
    </lineage>
</organism>
<evidence type="ECO:0000256" key="1">
    <source>
        <dbReference type="ARBA" id="ARBA00023242"/>
    </source>
</evidence>
<dbReference type="GO" id="GO:0000981">
    <property type="term" value="F:DNA-binding transcription factor activity, RNA polymerase II-specific"/>
    <property type="evidence" value="ECO:0007669"/>
    <property type="project" value="InterPro"/>
</dbReference>
<evidence type="ECO:0000313" key="4">
    <source>
        <dbReference type="EMBL" id="CCX05954.1"/>
    </source>
</evidence>
<gene>
    <name evidence="4" type="ORF">PCON_05541</name>
</gene>
<dbReference type="CDD" id="cd00067">
    <property type="entry name" value="GAL4"/>
    <property type="match status" value="1"/>
</dbReference>
<dbReference type="Pfam" id="PF00172">
    <property type="entry name" value="Zn_clus"/>
    <property type="match status" value="1"/>
</dbReference>
<feature type="compositionally biased region" description="Polar residues" evidence="2">
    <location>
        <begin position="86"/>
        <end position="98"/>
    </location>
</feature>
<dbReference type="InterPro" id="IPR001138">
    <property type="entry name" value="Zn2Cys6_DnaBD"/>
</dbReference>
<evidence type="ECO:0000256" key="2">
    <source>
        <dbReference type="SAM" id="MobiDB-lite"/>
    </source>
</evidence>
<dbReference type="Gene3D" id="4.10.240.10">
    <property type="entry name" value="Zn(2)-C6 fungal-type DNA-binding domain"/>
    <property type="match status" value="1"/>
</dbReference>
<feature type="region of interest" description="Disordered" evidence="2">
    <location>
        <begin position="67"/>
        <end position="115"/>
    </location>
</feature>